<reference evidence="1 2" key="1">
    <citation type="submission" date="2023-02" db="EMBL/GenBank/DDBJ databases">
        <title>LHISI_Scaffold_Assembly.</title>
        <authorList>
            <person name="Stuart O.P."/>
            <person name="Cleave R."/>
            <person name="Magrath M.J.L."/>
            <person name="Mikheyev A.S."/>
        </authorList>
    </citation>
    <scope>NUCLEOTIDE SEQUENCE [LARGE SCALE GENOMIC DNA]</scope>
    <source>
        <strain evidence="1">Daus_M_001</strain>
        <tissue evidence="1">Leg muscle</tissue>
    </source>
</reference>
<proteinExistence type="predicted"/>
<accession>A0ABQ9H2G1</accession>
<dbReference type="EMBL" id="JARBHB010000007">
    <property type="protein sequence ID" value="KAJ8878455.1"/>
    <property type="molecule type" value="Genomic_DNA"/>
</dbReference>
<comment type="caution">
    <text evidence="1">The sequence shown here is derived from an EMBL/GenBank/DDBJ whole genome shotgun (WGS) entry which is preliminary data.</text>
</comment>
<dbReference type="Proteomes" id="UP001159363">
    <property type="component" value="Chromosome 6"/>
</dbReference>
<evidence type="ECO:0000313" key="2">
    <source>
        <dbReference type="Proteomes" id="UP001159363"/>
    </source>
</evidence>
<protein>
    <submittedName>
        <fullName evidence="1">Uncharacterized protein</fullName>
    </submittedName>
</protein>
<name>A0ABQ9H2G1_9NEOP</name>
<keyword evidence="2" id="KW-1185">Reference proteome</keyword>
<gene>
    <name evidence="1" type="ORF">PR048_019033</name>
</gene>
<sequence length="107" mass="12280">MSMATEVQLRKSGKRDSAAIVNELCLYLPRRGKNIKKARKDLKTRLTIGGPSCRINEENAYPPYRVKKQKNRAIPVTLMSIKDKLKFSCNLLWITQLHNCAKCKKMS</sequence>
<organism evidence="1 2">
    <name type="scientific">Dryococelus australis</name>
    <dbReference type="NCBI Taxonomy" id="614101"/>
    <lineage>
        <taxon>Eukaryota</taxon>
        <taxon>Metazoa</taxon>
        <taxon>Ecdysozoa</taxon>
        <taxon>Arthropoda</taxon>
        <taxon>Hexapoda</taxon>
        <taxon>Insecta</taxon>
        <taxon>Pterygota</taxon>
        <taxon>Neoptera</taxon>
        <taxon>Polyneoptera</taxon>
        <taxon>Phasmatodea</taxon>
        <taxon>Verophasmatodea</taxon>
        <taxon>Anareolatae</taxon>
        <taxon>Phasmatidae</taxon>
        <taxon>Eurycanthinae</taxon>
        <taxon>Dryococelus</taxon>
    </lineage>
</organism>
<evidence type="ECO:0000313" key="1">
    <source>
        <dbReference type="EMBL" id="KAJ8878455.1"/>
    </source>
</evidence>